<reference evidence="2" key="1">
    <citation type="journal article" date="2021" name="IMA Fungus">
        <title>Genomic characterization of three marine fungi, including Emericellopsis atlantica sp. nov. with signatures of a generalist lifestyle and marine biomass degradation.</title>
        <authorList>
            <person name="Hagestad O.C."/>
            <person name="Hou L."/>
            <person name="Andersen J.H."/>
            <person name="Hansen E.H."/>
            <person name="Altermark B."/>
            <person name="Li C."/>
            <person name="Kuhnert E."/>
            <person name="Cox R.J."/>
            <person name="Crous P.W."/>
            <person name="Spatafora J.W."/>
            <person name="Lail K."/>
            <person name="Amirebrahimi M."/>
            <person name="Lipzen A."/>
            <person name="Pangilinan J."/>
            <person name="Andreopoulos W."/>
            <person name="Hayes R.D."/>
            <person name="Ng V."/>
            <person name="Grigoriev I.V."/>
            <person name="Jackson S.A."/>
            <person name="Sutton T.D.S."/>
            <person name="Dobson A.D.W."/>
            <person name="Rama T."/>
        </authorList>
    </citation>
    <scope>NUCLEOTIDE SEQUENCE</scope>
    <source>
        <strain evidence="2">TRa018bII</strain>
    </source>
</reference>
<evidence type="ECO:0000313" key="3">
    <source>
        <dbReference type="Proteomes" id="UP000824998"/>
    </source>
</evidence>
<gene>
    <name evidence="2" type="ORF">BJ875DRAFT_477912</name>
</gene>
<feature type="transmembrane region" description="Helical" evidence="1">
    <location>
        <begin position="360"/>
        <end position="380"/>
    </location>
</feature>
<feature type="transmembrane region" description="Helical" evidence="1">
    <location>
        <begin position="210"/>
        <end position="231"/>
    </location>
</feature>
<protein>
    <recommendedName>
        <fullName evidence="4">Integral membrane protein</fullName>
    </recommendedName>
</protein>
<proteinExistence type="predicted"/>
<feature type="transmembrane region" description="Helical" evidence="1">
    <location>
        <begin position="395"/>
        <end position="414"/>
    </location>
</feature>
<comment type="caution">
    <text evidence="2">The sequence shown here is derived from an EMBL/GenBank/DDBJ whole genome shotgun (WGS) entry which is preliminary data.</text>
</comment>
<dbReference type="Proteomes" id="UP000824998">
    <property type="component" value="Unassembled WGS sequence"/>
</dbReference>
<evidence type="ECO:0000313" key="2">
    <source>
        <dbReference type="EMBL" id="KAG9228268.1"/>
    </source>
</evidence>
<feature type="transmembrane region" description="Helical" evidence="1">
    <location>
        <begin position="323"/>
        <end position="340"/>
    </location>
</feature>
<name>A0A9P8BYZ6_9HELO</name>
<evidence type="ECO:0008006" key="4">
    <source>
        <dbReference type="Google" id="ProtNLM"/>
    </source>
</evidence>
<accession>A0A9P8BYZ6</accession>
<keyword evidence="1" id="KW-0812">Transmembrane</keyword>
<dbReference type="OrthoDB" id="4021778at2759"/>
<keyword evidence="1" id="KW-1133">Transmembrane helix</keyword>
<sequence length="483" mass="53966">MKISTDRRQPLAILLPPHGVPTILRPVLRAYVLGYLSSAAPRVLTLTLTYLTRKQKGLSPLCRSSFFSSLRRIIRGGLELQRFPTFCATLVGGTTLLQFPLQALVAVIASSRSGMVQVRLARWLSTFIAAWFSLRLLQSKKSKAFIEYVPEEASSGIIQKPIHFAGRTMDLTLFAVTRAVDVVVGELWSQRRRQKRPSSRRMNLETLTSTLADPAVFAASCALIMWAWVYAPDRLPRSYNKWIKTAAMVDHRLLLALRRTRYGEIKYGLETGQADLLGSMCKDYNLPESCGDPVKTIPFPCEIVHMGSGPNCEYHALSRLVKSFLWAFSTYLPLNLLLALRNPTRKTLLRALQSSARSSAFLGSFIASFYYGICLARTRLGPSLLGTSIPKRQMIDGGICIGSGCVFCGWSVLLENAGRRKELGLFVVPRALATLLPRRYEVRDQWRENLAFGVSTAVVFTCVREKPERVRGVFGKVLGKILK</sequence>
<dbReference type="PANTHER" id="PTHR12459:SF15">
    <property type="entry name" value="TRANSMEMBRANE PROTEIN 135"/>
    <property type="match status" value="1"/>
</dbReference>
<dbReference type="AlphaFoldDB" id="A0A9P8BYZ6"/>
<dbReference type="PANTHER" id="PTHR12459">
    <property type="entry name" value="TRANSMEMBRANE PROTEIN 135-RELATED"/>
    <property type="match status" value="1"/>
</dbReference>
<dbReference type="EMBL" id="MU251999">
    <property type="protein sequence ID" value="KAG9228268.1"/>
    <property type="molecule type" value="Genomic_DNA"/>
</dbReference>
<keyword evidence="3" id="KW-1185">Reference proteome</keyword>
<keyword evidence="1" id="KW-0472">Membrane</keyword>
<organism evidence="2 3">
    <name type="scientific">Amylocarpus encephaloides</name>
    <dbReference type="NCBI Taxonomy" id="45428"/>
    <lineage>
        <taxon>Eukaryota</taxon>
        <taxon>Fungi</taxon>
        <taxon>Dikarya</taxon>
        <taxon>Ascomycota</taxon>
        <taxon>Pezizomycotina</taxon>
        <taxon>Leotiomycetes</taxon>
        <taxon>Helotiales</taxon>
        <taxon>Helotiales incertae sedis</taxon>
        <taxon>Amylocarpus</taxon>
    </lineage>
</organism>
<evidence type="ECO:0000256" key="1">
    <source>
        <dbReference type="SAM" id="Phobius"/>
    </source>
</evidence>
<dbReference type="InterPro" id="IPR026749">
    <property type="entry name" value="Tmem135"/>
</dbReference>